<organism evidence="1 2">
    <name type="scientific">Mycobacteroides immunogenum</name>
    <dbReference type="NCBI Taxonomy" id="83262"/>
    <lineage>
        <taxon>Bacteria</taxon>
        <taxon>Bacillati</taxon>
        <taxon>Actinomycetota</taxon>
        <taxon>Actinomycetes</taxon>
        <taxon>Mycobacteriales</taxon>
        <taxon>Mycobacteriaceae</taxon>
        <taxon>Mycobacteroides</taxon>
    </lineage>
</organism>
<comment type="caution">
    <text evidence="1">The sequence shown here is derived from an EMBL/GenBank/DDBJ whole genome shotgun (WGS) entry which is preliminary data.</text>
</comment>
<gene>
    <name evidence="1" type="ORF">AWB85_06765</name>
</gene>
<reference evidence="1 2" key="1">
    <citation type="submission" date="2016-01" db="EMBL/GenBank/DDBJ databases">
        <title>Mycobacterium immunogenum strain CD11_6 genome sequencing and assembly.</title>
        <authorList>
            <person name="Kaur G."/>
            <person name="Nair G.R."/>
            <person name="Mayilraj S."/>
        </authorList>
    </citation>
    <scope>NUCLEOTIDE SEQUENCE [LARGE SCALE GENOMIC DNA]</scope>
    <source>
        <strain evidence="1 2">CD11-6</strain>
    </source>
</reference>
<evidence type="ECO:0000313" key="1">
    <source>
        <dbReference type="EMBL" id="OAT70965.1"/>
    </source>
</evidence>
<dbReference type="Proteomes" id="UP000186919">
    <property type="component" value="Unassembled WGS sequence"/>
</dbReference>
<dbReference type="EMBL" id="LQYE01000001">
    <property type="protein sequence ID" value="OAT70965.1"/>
    <property type="molecule type" value="Genomic_DNA"/>
</dbReference>
<proteinExistence type="predicted"/>
<sequence>MSTGQSGSSWLRAERSGYNISIEAQDHSVSILLEVGAAEEIASDLNQLIAEIRQEQITKARSWARS</sequence>
<protein>
    <submittedName>
        <fullName evidence="1">Uncharacterized protein</fullName>
    </submittedName>
</protein>
<evidence type="ECO:0000313" key="2">
    <source>
        <dbReference type="Proteomes" id="UP000186919"/>
    </source>
</evidence>
<accession>A0A179VIX9</accession>
<dbReference type="AlphaFoldDB" id="A0A179VIX9"/>
<name>A0A179VIX9_9MYCO</name>